<accession>H2XT28</accession>
<dbReference type="InParanoid" id="H2XT28"/>
<reference evidence="2" key="1">
    <citation type="journal article" date="2002" name="Science">
        <title>The draft genome of Ciona intestinalis: insights into chordate and vertebrate origins.</title>
        <authorList>
            <person name="Dehal P."/>
            <person name="Satou Y."/>
            <person name="Campbell R.K."/>
            <person name="Chapman J."/>
            <person name="Degnan B."/>
            <person name="De Tomaso A."/>
            <person name="Davidson B."/>
            <person name="Di Gregorio A."/>
            <person name="Gelpke M."/>
            <person name="Goodstein D.M."/>
            <person name="Harafuji N."/>
            <person name="Hastings K.E."/>
            <person name="Ho I."/>
            <person name="Hotta K."/>
            <person name="Huang W."/>
            <person name="Kawashima T."/>
            <person name="Lemaire P."/>
            <person name="Martinez D."/>
            <person name="Meinertzhagen I.A."/>
            <person name="Necula S."/>
            <person name="Nonaka M."/>
            <person name="Putnam N."/>
            <person name="Rash S."/>
            <person name="Saiga H."/>
            <person name="Satake M."/>
            <person name="Terry A."/>
            <person name="Yamada L."/>
            <person name="Wang H.G."/>
            <person name="Awazu S."/>
            <person name="Azumi K."/>
            <person name="Boore J."/>
            <person name="Branno M."/>
            <person name="Chin-Bow S."/>
            <person name="DeSantis R."/>
            <person name="Doyle S."/>
            <person name="Francino P."/>
            <person name="Keys D.N."/>
            <person name="Haga S."/>
            <person name="Hayashi H."/>
            <person name="Hino K."/>
            <person name="Imai K.S."/>
            <person name="Inaba K."/>
            <person name="Kano S."/>
            <person name="Kobayashi K."/>
            <person name="Kobayashi M."/>
            <person name="Lee B.I."/>
            <person name="Makabe K.W."/>
            <person name="Manohar C."/>
            <person name="Matassi G."/>
            <person name="Medina M."/>
            <person name="Mochizuki Y."/>
            <person name="Mount S."/>
            <person name="Morishita T."/>
            <person name="Miura S."/>
            <person name="Nakayama A."/>
            <person name="Nishizaka S."/>
            <person name="Nomoto H."/>
            <person name="Ohta F."/>
            <person name="Oishi K."/>
            <person name="Rigoutsos I."/>
            <person name="Sano M."/>
            <person name="Sasaki A."/>
            <person name="Sasakura Y."/>
            <person name="Shoguchi E."/>
            <person name="Shin-i T."/>
            <person name="Spagnuolo A."/>
            <person name="Stainier D."/>
            <person name="Suzuki M.M."/>
            <person name="Tassy O."/>
            <person name="Takatori N."/>
            <person name="Tokuoka M."/>
            <person name="Yagi K."/>
            <person name="Yoshizaki F."/>
            <person name="Wada S."/>
            <person name="Zhang C."/>
            <person name="Hyatt P.D."/>
            <person name="Larimer F."/>
            <person name="Detter C."/>
            <person name="Doggett N."/>
            <person name="Glavina T."/>
            <person name="Hawkins T."/>
            <person name="Richardson P."/>
            <person name="Lucas S."/>
            <person name="Kohara Y."/>
            <person name="Levine M."/>
            <person name="Satoh N."/>
            <person name="Rokhsar D.S."/>
        </authorList>
    </citation>
    <scope>NUCLEOTIDE SEQUENCE [LARGE SCALE GENOMIC DNA]</scope>
</reference>
<evidence type="ECO:0000313" key="1">
    <source>
        <dbReference type="Ensembl" id="ENSCINP00000032812.1"/>
    </source>
</evidence>
<protein>
    <submittedName>
        <fullName evidence="1">Uncharacterized protein</fullName>
    </submittedName>
</protein>
<reference evidence="1" key="2">
    <citation type="submission" date="2025-08" db="UniProtKB">
        <authorList>
            <consortium name="Ensembl"/>
        </authorList>
    </citation>
    <scope>IDENTIFICATION</scope>
</reference>
<name>H2XT28_CIOIN</name>
<dbReference type="AlphaFoldDB" id="H2XT28"/>
<dbReference type="Ensembl" id="ENSCINT00000033675.1">
    <property type="protein sequence ID" value="ENSCINP00000032812.1"/>
    <property type="gene ID" value="ENSCING00000019474.1"/>
</dbReference>
<dbReference type="Proteomes" id="UP000008144">
    <property type="component" value="Unassembled WGS sequence"/>
</dbReference>
<dbReference type="HOGENOM" id="CLU_2189826_0_0_1"/>
<evidence type="ECO:0000313" key="2">
    <source>
        <dbReference type="Proteomes" id="UP000008144"/>
    </source>
</evidence>
<keyword evidence="2" id="KW-1185">Reference proteome</keyword>
<proteinExistence type="predicted"/>
<reference evidence="1" key="3">
    <citation type="submission" date="2025-09" db="UniProtKB">
        <authorList>
            <consortium name="Ensembl"/>
        </authorList>
    </citation>
    <scope>IDENTIFICATION</scope>
</reference>
<sequence>FFKSKSLKFVLNEEEICCGGTTLVDVAHGSDDGAGGFPKTEKGSWLSWVVRGLEFVAVEEKGSKWEFPKTDGVWSTERDWLKGIRGGGITDWLVWSHEKGSSSNKNPLL</sequence>
<organism evidence="1 2">
    <name type="scientific">Ciona intestinalis</name>
    <name type="common">Transparent sea squirt</name>
    <name type="synonym">Ascidia intestinalis</name>
    <dbReference type="NCBI Taxonomy" id="7719"/>
    <lineage>
        <taxon>Eukaryota</taxon>
        <taxon>Metazoa</taxon>
        <taxon>Chordata</taxon>
        <taxon>Tunicata</taxon>
        <taxon>Ascidiacea</taxon>
        <taxon>Phlebobranchia</taxon>
        <taxon>Cionidae</taxon>
        <taxon>Ciona</taxon>
    </lineage>
</organism>